<dbReference type="PANTHER" id="PTHR16305">
    <property type="entry name" value="TESTICULAR SOLUBLE ADENYLYL CYCLASE"/>
    <property type="match status" value="1"/>
</dbReference>
<dbReference type="CDD" id="cd06170">
    <property type="entry name" value="LuxR_C_like"/>
    <property type="match status" value="1"/>
</dbReference>
<dbReference type="Pfam" id="PF00196">
    <property type="entry name" value="GerE"/>
    <property type="match status" value="1"/>
</dbReference>
<dbReference type="GO" id="GO:0004016">
    <property type="term" value="F:adenylate cyclase activity"/>
    <property type="evidence" value="ECO:0007669"/>
    <property type="project" value="TreeGrafter"/>
</dbReference>
<dbReference type="InterPro" id="IPR041664">
    <property type="entry name" value="AAA_16"/>
</dbReference>
<dbReference type="SUPFAM" id="SSF46894">
    <property type="entry name" value="C-terminal effector domain of the bipartite response regulators"/>
    <property type="match status" value="1"/>
</dbReference>
<keyword evidence="1" id="KW-0547">Nucleotide-binding</keyword>
<evidence type="ECO:0000313" key="6">
    <source>
        <dbReference type="Proteomes" id="UP000515728"/>
    </source>
</evidence>
<dbReference type="GO" id="GO:0003677">
    <property type="term" value="F:DNA binding"/>
    <property type="evidence" value="ECO:0007669"/>
    <property type="project" value="InterPro"/>
</dbReference>
<dbReference type="PRINTS" id="PR00038">
    <property type="entry name" value="HTHLUXR"/>
</dbReference>
<dbReference type="KEGG" id="ppel:H6H00_29100"/>
<name>A0A7G7MT21_9PSEU</name>
<dbReference type="InterPro" id="IPR036388">
    <property type="entry name" value="WH-like_DNA-bd_sf"/>
</dbReference>
<dbReference type="AlphaFoldDB" id="A0A7G7MT21"/>
<feature type="region of interest" description="Disordered" evidence="3">
    <location>
        <begin position="219"/>
        <end position="238"/>
    </location>
</feature>
<dbReference type="InterPro" id="IPR011990">
    <property type="entry name" value="TPR-like_helical_dom_sf"/>
</dbReference>
<proteinExistence type="predicted"/>
<dbReference type="InterPro" id="IPR027417">
    <property type="entry name" value="P-loop_NTPase"/>
</dbReference>
<dbReference type="Gene3D" id="1.10.10.10">
    <property type="entry name" value="Winged helix-like DNA-binding domain superfamily/Winged helix DNA-binding domain"/>
    <property type="match status" value="1"/>
</dbReference>
<organism evidence="5 6">
    <name type="scientific">Pseudonocardia petroleophila</name>
    <dbReference type="NCBI Taxonomy" id="37331"/>
    <lineage>
        <taxon>Bacteria</taxon>
        <taxon>Bacillati</taxon>
        <taxon>Actinomycetota</taxon>
        <taxon>Actinomycetes</taxon>
        <taxon>Pseudonocardiales</taxon>
        <taxon>Pseudonocardiaceae</taxon>
        <taxon>Pseudonocardia</taxon>
    </lineage>
</organism>
<dbReference type="GO" id="GO:0006355">
    <property type="term" value="P:regulation of DNA-templated transcription"/>
    <property type="evidence" value="ECO:0007669"/>
    <property type="project" value="InterPro"/>
</dbReference>
<accession>A0A7G7MT21</accession>
<evidence type="ECO:0000313" key="5">
    <source>
        <dbReference type="EMBL" id="QNG55932.1"/>
    </source>
</evidence>
<dbReference type="Pfam" id="PF13191">
    <property type="entry name" value="AAA_16"/>
    <property type="match status" value="1"/>
</dbReference>
<dbReference type="PROSITE" id="PS50043">
    <property type="entry name" value="HTH_LUXR_2"/>
    <property type="match status" value="1"/>
</dbReference>
<evidence type="ECO:0000256" key="2">
    <source>
        <dbReference type="ARBA" id="ARBA00022840"/>
    </source>
</evidence>
<dbReference type="Gene3D" id="3.40.50.300">
    <property type="entry name" value="P-loop containing nucleotide triphosphate hydrolases"/>
    <property type="match status" value="1"/>
</dbReference>
<dbReference type="PANTHER" id="PTHR16305:SF35">
    <property type="entry name" value="TRANSCRIPTIONAL ACTIVATOR DOMAIN"/>
    <property type="match status" value="1"/>
</dbReference>
<dbReference type="GO" id="GO:0005524">
    <property type="term" value="F:ATP binding"/>
    <property type="evidence" value="ECO:0007669"/>
    <property type="project" value="UniProtKB-KW"/>
</dbReference>
<dbReference type="Gene3D" id="1.25.40.10">
    <property type="entry name" value="Tetratricopeptide repeat domain"/>
    <property type="match status" value="1"/>
</dbReference>
<sequence length="918" mass="97669">MELFGRSTETAVLDRLVAAAAGGAGSGLVLWGEPGIGKTALLDHAVGRASGSTVLRCRGTRLESGLAFAALHQLLWPVADRLDTLPAPQAGALRGALGLSEEKANRFLIGAAVLSLVSDLARERPVIVVVDDAQWVDEATAHSLGFVARRVRTDAVLILLTGHSDPASGPWEGLPALEIRGLADDDARSLVRASMPGARPTVIDEVTRAAGGNPLALHELPTLDREPDDTPLPSLGDPVPIGPRLRRAFLARVESMSGPARALLLLAAAEDRGDRLAVQRAGAAWDVDASTWDDVSRSGMLRTAGTRIEFRHPMIPAAIYDGASLSERHAAHRALAAVLPAEAIEERAWHLAAAAETPDEDVAALLERAAEKSLRCGAGPTAVRTLRRAAELSPSAPDAARRLAAAAGAAWHAGHADVARRLLDDAGRLESGTDIARASRGLRGILEFTTGIPERAHRYLVHDMDAVSGARSTVRLGSVAVRAAWSAGRSDLQLESLQRLLAVDAGEDDSLAEQLPMLRTWWSCYDESGEIARIRPDGAGDTFRRFFTAAWELLPPVPLVQAWGIEGPLRDALRVQAAELRRRHEIAALAVVLSQAAVLDLAAGRWDAVETEATDGLHLAEEVGADHVATQCRGTLGSLAAGRGDEEGVEEYTSSALQVSVPRGVRALTASAYWPRGRAALFAGRPVEALNHLMPLVGQGHEAAHPTFALLAAADTAEAAVQVGRFDVAGSRLSAVTTWAQRSDAAWAWVTVHRLRALVGDGPTVEQSYRDALDVPGAADRPFEHARTGLLYGEWLRRARRRADARTQLAAAAEVFDHLGAEPLRKRALREQGLADGPTARRGPGPAATLTVQEMRVARLAADHMTNREIAAQLLISPRTVGHHLANVYPKLGITSRGELTRIDLSGDLRLRVGAHDG</sequence>
<reference evidence="5 6" key="1">
    <citation type="submission" date="2020-08" db="EMBL/GenBank/DDBJ databases">
        <authorList>
            <person name="Mo P."/>
        </authorList>
    </citation>
    <scope>NUCLEOTIDE SEQUENCE [LARGE SCALE GENOMIC DNA]</scope>
    <source>
        <strain evidence="5 6">CGMCC 4.1532</strain>
    </source>
</reference>
<evidence type="ECO:0000256" key="3">
    <source>
        <dbReference type="SAM" id="MobiDB-lite"/>
    </source>
</evidence>
<dbReference type="Proteomes" id="UP000515728">
    <property type="component" value="Chromosome"/>
</dbReference>
<evidence type="ECO:0000256" key="1">
    <source>
        <dbReference type="ARBA" id="ARBA00022741"/>
    </source>
</evidence>
<dbReference type="SMART" id="SM00421">
    <property type="entry name" value="HTH_LUXR"/>
    <property type="match status" value="1"/>
</dbReference>
<gene>
    <name evidence="5" type="ORF">H6H00_29100</name>
</gene>
<evidence type="ECO:0000259" key="4">
    <source>
        <dbReference type="PROSITE" id="PS50043"/>
    </source>
</evidence>
<dbReference type="SUPFAM" id="SSF52540">
    <property type="entry name" value="P-loop containing nucleoside triphosphate hydrolases"/>
    <property type="match status" value="1"/>
</dbReference>
<dbReference type="EMBL" id="CP060131">
    <property type="protein sequence ID" value="QNG55932.1"/>
    <property type="molecule type" value="Genomic_DNA"/>
</dbReference>
<dbReference type="InterPro" id="IPR000792">
    <property type="entry name" value="Tscrpt_reg_LuxR_C"/>
</dbReference>
<feature type="domain" description="HTH luxR-type" evidence="4">
    <location>
        <begin position="843"/>
        <end position="908"/>
    </location>
</feature>
<protein>
    <submittedName>
        <fullName evidence="5">Helix-turn-helix domain-containing protein</fullName>
    </submittedName>
</protein>
<keyword evidence="2" id="KW-0067">ATP-binding</keyword>
<dbReference type="RefSeq" id="WP_185722861.1">
    <property type="nucleotide sequence ID" value="NZ_BAAAWI010000001.1"/>
</dbReference>
<keyword evidence="6" id="KW-1185">Reference proteome</keyword>
<dbReference type="GO" id="GO:0005737">
    <property type="term" value="C:cytoplasm"/>
    <property type="evidence" value="ECO:0007669"/>
    <property type="project" value="TreeGrafter"/>
</dbReference>
<dbReference type="InterPro" id="IPR016032">
    <property type="entry name" value="Sig_transdc_resp-reg_C-effctor"/>
</dbReference>